<accession>A0AB39MEY7</accession>
<feature type="transmembrane region" description="Helical" evidence="2">
    <location>
        <begin position="162"/>
        <end position="190"/>
    </location>
</feature>
<dbReference type="RefSeq" id="WP_369190007.1">
    <property type="nucleotide sequence ID" value="NZ_CP163431.1"/>
</dbReference>
<evidence type="ECO:0000313" key="5">
    <source>
        <dbReference type="EMBL" id="XDQ04419.1"/>
    </source>
</evidence>
<dbReference type="InterPro" id="IPR026004">
    <property type="entry name" value="Septum_form"/>
</dbReference>
<evidence type="ECO:0000259" key="4">
    <source>
        <dbReference type="Pfam" id="PF13845"/>
    </source>
</evidence>
<feature type="compositionally biased region" description="Pro residues" evidence="1">
    <location>
        <begin position="83"/>
        <end position="103"/>
    </location>
</feature>
<keyword evidence="2" id="KW-1133">Transmembrane helix</keyword>
<dbReference type="AlphaFoldDB" id="A0AB39MEY7"/>
<dbReference type="InterPro" id="IPR025241">
    <property type="entry name" value="DUF4190"/>
</dbReference>
<feature type="domain" description="DUF4190" evidence="3">
    <location>
        <begin position="125"/>
        <end position="180"/>
    </location>
</feature>
<keyword evidence="2" id="KW-0812">Transmembrane</keyword>
<organism evidence="5">
    <name type="scientific">Streptomyces sp. R08</name>
    <dbReference type="NCBI Taxonomy" id="3238624"/>
    <lineage>
        <taxon>Bacteria</taxon>
        <taxon>Bacillati</taxon>
        <taxon>Actinomycetota</taxon>
        <taxon>Actinomycetes</taxon>
        <taxon>Kitasatosporales</taxon>
        <taxon>Streptomycetaceae</taxon>
        <taxon>Streptomyces</taxon>
    </lineage>
</organism>
<name>A0AB39MEY7_9ACTN</name>
<feature type="compositionally biased region" description="Pro residues" evidence="1">
    <location>
        <begin position="41"/>
        <end position="59"/>
    </location>
</feature>
<feature type="region of interest" description="Disordered" evidence="1">
    <location>
        <begin position="1"/>
        <end position="106"/>
    </location>
</feature>
<dbReference type="Pfam" id="PF13845">
    <property type="entry name" value="Septum_form"/>
    <property type="match status" value="1"/>
</dbReference>
<feature type="transmembrane region" description="Helical" evidence="2">
    <location>
        <begin position="127"/>
        <end position="150"/>
    </location>
</feature>
<evidence type="ECO:0000256" key="2">
    <source>
        <dbReference type="SAM" id="Phobius"/>
    </source>
</evidence>
<feature type="domain" description="Septum formation-related" evidence="4">
    <location>
        <begin position="194"/>
        <end position="302"/>
    </location>
</feature>
<gene>
    <name evidence="5" type="ORF">AB5J58_31570</name>
</gene>
<keyword evidence="2" id="KW-0472">Membrane</keyword>
<feature type="region of interest" description="Disordered" evidence="1">
    <location>
        <begin position="441"/>
        <end position="466"/>
    </location>
</feature>
<protein>
    <submittedName>
        <fullName evidence="5">DUF4190 domain-containing protein</fullName>
    </submittedName>
</protein>
<evidence type="ECO:0000256" key="1">
    <source>
        <dbReference type="SAM" id="MobiDB-lite"/>
    </source>
</evidence>
<proteinExistence type="predicted"/>
<feature type="compositionally biased region" description="Gly residues" evidence="1">
    <location>
        <begin position="452"/>
        <end position="466"/>
    </location>
</feature>
<dbReference type="Pfam" id="PF13828">
    <property type="entry name" value="DUF4190"/>
    <property type="match status" value="1"/>
</dbReference>
<evidence type="ECO:0000259" key="3">
    <source>
        <dbReference type="Pfam" id="PF13828"/>
    </source>
</evidence>
<sequence length="466" mass="48911">MSIPPPPEPQGPPTQGPESPQDQPSAPGPSPTPQATTPYNPYAPPESKPQDPYAPPPYSQPQDPYAPYGAQPQLPYGTVPQSPYAPYPQGPLTPPGPPSPYGPQPYQTWGQGYTPYNNPAPLNGMSVAALVLGILCCIPGVGVVLGLIALNQIKKRGERGRSMAAAGMVLSAFGLMVWVLGATGAATGLWDDMKDSARNNTSASPGKGECFDAPSGSLEGRAYDFDVVPCSVEHDGEVFAVVQMDGGGYPGDKEVTATADDKCYALQDAYAMDGWAVPDDVDIYYVTPTSQSWSLGDREITCVFGNTDEDASLPGGSLRNDATTLDQDQVAYLKAAHVLNTALDSAPDAQYVEDDLPGHRAWAGRVSTALTRQADQLEGHEWPAASKQPVAALVKDLRAAQKEWAKAATASDADEFYAHYDKGADLIDPKKSVTARKALGLATTPPSYDGNDSGGDGGGDVGGMEV</sequence>
<reference evidence="5" key="1">
    <citation type="submission" date="2024-07" db="EMBL/GenBank/DDBJ databases">
        <authorList>
            <person name="Yu S.T."/>
        </authorList>
    </citation>
    <scope>NUCLEOTIDE SEQUENCE</scope>
    <source>
        <strain evidence="5">R08</strain>
    </source>
</reference>
<feature type="compositionally biased region" description="Pro residues" evidence="1">
    <location>
        <begin position="1"/>
        <end position="15"/>
    </location>
</feature>
<dbReference type="EMBL" id="CP163431">
    <property type="protein sequence ID" value="XDQ04419.1"/>
    <property type="molecule type" value="Genomic_DNA"/>
</dbReference>